<dbReference type="Proteomes" id="UP000887540">
    <property type="component" value="Unplaced"/>
</dbReference>
<protein>
    <submittedName>
        <fullName evidence="3">Uncharacterized protein</fullName>
    </submittedName>
</protein>
<dbReference type="AlphaFoldDB" id="A0A914BVL9"/>
<keyword evidence="2" id="KW-1185">Reference proteome</keyword>
<evidence type="ECO:0000313" key="2">
    <source>
        <dbReference type="Proteomes" id="UP000887540"/>
    </source>
</evidence>
<proteinExistence type="predicted"/>
<keyword evidence="1" id="KW-1133">Transmembrane helix</keyword>
<evidence type="ECO:0000313" key="3">
    <source>
        <dbReference type="WBParaSite" id="ACRNAN_Path_1107.g4254.t1"/>
    </source>
</evidence>
<feature type="transmembrane region" description="Helical" evidence="1">
    <location>
        <begin position="73"/>
        <end position="93"/>
    </location>
</feature>
<accession>A0A914BVL9</accession>
<reference evidence="3" key="1">
    <citation type="submission" date="2022-11" db="UniProtKB">
        <authorList>
            <consortium name="WormBaseParasite"/>
        </authorList>
    </citation>
    <scope>IDENTIFICATION</scope>
</reference>
<dbReference type="WBParaSite" id="ACRNAN_Path_1107.g4254.t1">
    <property type="protein sequence ID" value="ACRNAN_Path_1107.g4254.t1"/>
    <property type="gene ID" value="ACRNAN_Path_1107.g4254"/>
</dbReference>
<keyword evidence="1" id="KW-0472">Membrane</keyword>
<name>A0A914BVL9_9BILA</name>
<organism evidence="2 3">
    <name type="scientific">Acrobeloides nanus</name>
    <dbReference type="NCBI Taxonomy" id="290746"/>
    <lineage>
        <taxon>Eukaryota</taxon>
        <taxon>Metazoa</taxon>
        <taxon>Ecdysozoa</taxon>
        <taxon>Nematoda</taxon>
        <taxon>Chromadorea</taxon>
        <taxon>Rhabditida</taxon>
        <taxon>Tylenchina</taxon>
        <taxon>Cephalobomorpha</taxon>
        <taxon>Cephaloboidea</taxon>
        <taxon>Cephalobidae</taxon>
        <taxon>Acrobeloides</taxon>
    </lineage>
</organism>
<keyword evidence="1" id="KW-0812">Transmembrane</keyword>
<evidence type="ECO:0000256" key="1">
    <source>
        <dbReference type="SAM" id="Phobius"/>
    </source>
</evidence>
<sequence length="147" mass="16635">MDEGRNLTGDHVCNYRPVGDAQFVPIDDETFRNAANTSYYAKRCCPGYKTVDGYTCTANRITNPFSEVEYSVALIYLGVLLVAVSVISMFIAYRYHYRLQRSKHGLINNIGEETHPMGSSSNTMECRVIEIKTALVSDDKNDDLEFR</sequence>